<dbReference type="OrthoDB" id="2400485at2759"/>
<feature type="compositionally biased region" description="Basic and acidic residues" evidence="1">
    <location>
        <begin position="52"/>
        <end position="62"/>
    </location>
</feature>
<sequence>PRPRSPSPPSQTHHHTHFLHAVPTPALLQSVAGAAHYSGVDPVKERSIATRRMNSLEHDRGRAGPKRHSSAADEGADHRAVVDDLKELYECRPTTEILERRWRRDASFEVCRTNSPMRLARTQTRIMSSSTTLGRRVLASTDSPNRVIFWQKQEYVVRITGSKKSIVVVDLDEAEKIIRVVDQWHGKDLPTRWGAHFFRRLNAKVVPWV</sequence>
<dbReference type="AlphaFoldDB" id="W4KIK9"/>
<reference evidence="2 3" key="1">
    <citation type="journal article" date="2012" name="New Phytol.">
        <title>Insight into trade-off between wood decay and parasitism from the genome of a fungal forest pathogen.</title>
        <authorList>
            <person name="Olson A."/>
            <person name="Aerts A."/>
            <person name="Asiegbu F."/>
            <person name="Belbahri L."/>
            <person name="Bouzid O."/>
            <person name="Broberg A."/>
            <person name="Canback B."/>
            <person name="Coutinho P.M."/>
            <person name="Cullen D."/>
            <person name="Dalman K."/>
            <person name="Deflorio G."/>
            <person name="van Diepen L.T."/>
            <person name="Dunand C."/>
            <person name="Duplessis S."/>
            <person name="Durling M."/>
            <person name="Gonthier P."/>
            <person name="Grimwood J."/>
            <person name="Fossdal C.G."/>
            <person name="Hansson D."/>
            <person name="Henrissat B."/>
            <person name="Hietala A."/>
            <person name="Himmelstrand K."/>
            <person name="Hoffmeister D."/>
            <person name="Hogberg N."/>
            <person name="James T.Y."/>
            <person name="Karlsson M."/>
            <person name="Kohler A."/>
            <person name="Kues U."/>
            <person name="Lee Y.H."/>
            <person name="Lin Y.C."/>
            <person name="Lind M."/>
            <person name="Lindquist E."/>
            <person name="Lombard V."/>
            <person name="Lucas S."/>
            <person name="Lunden K."/>
            <person name="Morin E."/>
            <person name="Murat C."/>
            <person name="Park J."/>
            <person name="Raffaello T."/>
            <person name="Rouze P."/>
            <person name="Salamov A."/>
            <person name="Schmutz J."/>
            <person name="Solheim H."/>
            <person name="Stahlberg J."/>
            <person name="Velez H."/>
            <person name="de Vries R.P."/>
            <person name="Wiebenga A."/>
            <person name="Woodward S."/>
            <person name="Yakovlev I."/>
            <person name="Garbelotto M."/>
            <person name="Martin F."/>
            <person name="Grigoriev I.V."/>
            <person name="Stenlid J."/>
        </authorList>
    </citation>
    <scope>NUCLEOTIDE SEQUENCE [LARGE SCALE GENOMIC DNA]</scope>
    <source>
        <strain evidence="2 3">TC 32-1</strain>
    </source>
</reference>
<feature type="non-terminal residue" evidence="2">
    <location>
        <position position="209"/>
    </location>
</feature>
<dbReference type="HOGENOM" id="CLU_1312811_0_0_1"/>
<feature type="region of interest" description="Disordered" evidence="1">
    <location>
        <begin position="52"/>
        <end position="77"/>
    </location>
</feature>
<evidence type="ECO:0000313" key="3">
    <source>
        <dbReference type="Proteomes" id="UP000030671"/>
    </source>
</evidence>
<feature type="non-terminal residue" evidence="2">
    <location>
        <position position="1"/>
    </location>
</feature>
<dbReference type="eggNOG" id="ENOG502S8KX">
    <property type="taxonomic scope" value="Eukaryota"/>
</dbReference>
<dbReference type="STRING" id="747525.W4KIK9"/>
<dbReference type="InParanoid" id="W4KIK9"/>
<organism evidence="2 3">
    <name type="scientific">Heterobasidion irregulare (strain TC 32-1)</name>
    <dbReference type="NCBI Taxonomy" id="747525"/>
    <lineage>
        <taxon>Eukaryota</taxon>
        <taxon>Fungi</taxon>
        <taxon>Dikarya</taxon>
        <taxon>Basidiomycota</taxon>
        <taxon>Agaricomycotina</taxon>
        <taxon>Agaricomycetes</taxon>
        <taxon>Russulales</taxon>
        <taxon>Bondarzewiaceae</taxon>
        <taxon>Heterobasidion</taxon>
        <taxon>Heterobasidion annosum species complex</taxon>
    </lineage>
</organism>
<keyword evidence="3" id="KW-1185">Reference proteome</keyword>
<evidence type="ECO:0000256" key="1">
    <source>
        <dbReference type="SAM" id="MobiDB-lite"/>
    </source>
</evidence>
<evidence type="ECO:0000313" key="2">
    <source>
        <dbReference type="EMBL" id="ETW85544.1"/>
    </source>
</evidence>
<dbReference type="GeneID" id="20669136"/>
<proteinExistence type="predicted"/>
<gene>
    <name evidence="2" type="ORF">HETIRDRAFT_246944</name>
</gene>
<dbReference type="KEGG" id="hir:HETIRDRAFT_246944"/>
<dbReference type="Proteomes" id="UP000030671">
    <property type="component" value="Unassembled WGS sequence"/>
</dbReference>
<dbReference type="EMBL" id="KI925455">
    <property type="protein sequence ID" value="ETW85544.1"/>
    <property type="molecule type" value="Genomic_DNA"/>
</dbReference>
<name>W4KIK9_HETIT</name>
<protein>
    <submittedName>
        <fullName evidence="2">Uncharacterized protein</fullName>
    </submittedName>
</protein>
<accession>W4KIK9</accession>
<dbReference type="RefSeq" id="XP_009542394.1">
    <property type="nucleotide sequence ID" value="XM_009544099.1"/>
</dbReference>